<dbReference type="CDD" id="cd17323">
    <property type="entry name" value="MFS_Tpo1_MDR_like"/>
    <property type="match status" value="1"/>
</dbReference>
<keyword evidence="3 6" id="KW-1133">Transmembrane helix</keyword>
<dbReference type="AlphaFoldDB" id="A0A9N9Z7Z2"/>
<comment type="subcellular location">
    <subcellularLocation>
        <location evidence="1">Membrane</location>
        <topology evidence="1">Multi-pass membrane protein</topology>
    </subcellularLocation>
</comment>
<evidence type="ECO:0000313" key="8">
    <source>
        <dbReference type="EMBL" id="CAH0050719.1"/>
    </source>
</evidence>
<evidence type="ECO:0000259" key="7">
    <source>
        <dbReference type="PROSITE" id="PS50850"/>
    </source>
</evidence>
<dbReference type="PANTHER" id="PTHR23502:SF188">
    <property type="entry name" value="MAJOR FACILITATOR SUPERFAMILY (MFS) PROFILE DOMAIN-CONTAINING PROTEIN"/>
    <property type="match status" value="1"/>
</dbReference>
<keyword evidence="9" id="KW-1185">Reference proteome</keyword>
<evidence type="ECO:0000256" key="5">
    <source>
        <dbReference type="SAM" id="MobiDB-lite"/>
    </source>
</evidence>
<keyword evidence="2 6" id="KW-0812">Transmembrane</keyword>
<feature type="transmembrane region" description="Helical" evidence="6">
    <location>
        <begin position="396"/>
        <end position="415"/>
    </location>
</feature>
<feature type="transmembrane region" description="Helical" evidence="6">
    <location>
        <begin position="421"/>
        <end position="444"/>
    </location>
</feature>
<dbReference type="InterPro" id="IPR020846">
    <property type="entry name" value="MFS_dom"/>
</dbReference>
<feature type="transmembrane region" description="Helical" evidence="6">
    <location>
        <begin position="489"/>
        <end position="511"/>
    </location>
</feature>
<dbReference type="EMBL" id="CABFOC020000038">
    <property type="protein sequence ID" value="CAH0050719.1"/>
    <property type="molecule type" value="Genomic_DNA"/>
</dbReference>
<accession>A0A9N9Z7Z2</accession>
<evidence type="ECO:0000256" key="3">
    <source>
        <dbReference type="ARBA" id="ARBA00022989"/>
    </source>
</evidence>
<dbReference type="GO" id="GO:0022857">
    <property type="term" value="F:transmembrane transporter activity"/>
    <property type="evidence" value="ECO:0007669"/>
    <property type="project" value="InterPro"/>
</dbReference>
<sequence>MWSFVQRRHIIRRIQQAGNSKPNVLEKGNVPSQRNREESLPSRGTEAGCENHSATGHKEAFIVRSSGEDDPLDPLNWPLLSRAKNIAILCFLIFVQGWAGAAESVGNSINSQRFHVSPTAENLATAMYLFGVGSGALFAGPISESVGRNPTYLVATFCYLWFVLGSALTDSFGGHIVCRLFVGLWSSATLSINGASVSDQFRPVKRAFVFPIVAWANVAAPVIGPIANGWIVSNPSLGWRWTEWVTLIISSTAFLIAFLFLPETYLPLLLDWKAQELRRITGDTRYTSEFSQKSSTAARIRRNITLPAIFFLTEPIIIVLGFYLVLLYILLFTFLSGFDYIFKQTYQLTDGLEGSCFASIAAGASAFTVLTPALYAWARWQTEYVRGAPIKPEFRLWPAIVTAVLLPISLFWLGWTNYPSISIWSGLAACFVFGIVLIAIYISSYEYITDSYLDHAASALASITMLRYLISGGMVMAARPMYNGIGVHWTLTLLGCIAALLAPAPFLFWIYGPKLRKKSSYALTDNDLT</sequence>
<feature type="transmembrane region" description="Helical" evidence="6">
    <location>
        <begin position="207"/>
        <end position="232"/>
    </location>
</feature>
<gene>
    <name evidence="8" type="ORF">CSOL1703_00013958</name>
</gene>
<evidence type="ECO:0000256" key="1">
    <source>
        <dbReference type="ARBA" id="ARBA00004141"/>
    </source>
</evidence>
<feature type="transmembrane region" description="Helical" evidence="6">
    <location>
        <begin position="244"/>
        <end position="270"/>
    </location>
</feature>
<dbReference type="InterPro" id="IPR011701">
    <property type="entry name" value="MFS"/>
</dbReference>
<reference evidence="8 9" key="2">
    <citation type="submission" date="2021-10" db="EMBL/GenBank/DDBJ databases">
        <authorList>
            <person name="Piombo E."/>
        </authorList>
    </citation>
    <scope>NUCLEOTIDE SEQUENCE [LARGE SCALE GENOMIC DNA]</scope>
</reference>
<evidence type="ECO:0000313" key="9">
    <source>
        <dbReference type="Proteomes" id="UP000775872"/>
    </source>
</evidence>
<dbReference type="GO" id="GO:0005886">
    <property type="term" value="C:plasma membrane"/>
    <property type="evidence" value="ECO:0007669"/>
    <property type="project" value="TreeGrafter"/>
</dbReference>
<feature type="transmembrane region" description="Helical" evidence="6">
    <location>
        <begin position="357"/>
        <end position="375"/>
    </location>
</feature>
<feature type="transmembrane region" description="Helical" evidence="6">
    <location>
        <begin position="456"/>
        <end position="477"/>
    </location>
</feature>
<feature type="transmembrane region" description="Helical" evidence="6">
    <location>
        <begin position="151"/>
        <end position="168"/>
    </location>
</feature>
<evidence type="ECO:0000256" key="6">
    <source>
        <dbReference type="SAM" id="Phobius"/>
    </source>
</evidence>
<protein>
    <recommendedName>
        <fullName evidence="7">Major facilitator superfamily (MFS) profile domain-containing protein</fullName>
    </recommendedName>
</protein>
<dbReference type="PANTHER" id="PTHR23502">
    <property type="entry name" value="MAJOR FACILITATOR SUPERFAMILY"/>
    <property type="match status" value="1"/>
</dbReference>
<name>A0A9N9Z7Z2_9HYPO</name>
<feature type="transmembrane region" description="Helical" evidence="6">
    <location>
        <begin position="174"/>
        <end position="195"/>
    </location>
</feature>
<evidence type="ECO:0000256" key="2">
    <source>
        <dbReference type="ARBA" id="ARBA00022692"/>
    </source>
</evidence>
<evidence type="ECO:0000256" key="4">
    <source>
        <dbReference type="ARBA" id="ARBA00023136"/>
    </source>
</evidence>
<dbReference type="Proteomes" id="UP000775872">
    <property type="component" value="Unassembled WGS sequence"/>
</dbReference>
<organism evidence="8 9">
    <name type="scientific">Clonostachys solani</name>
    <dbReference type="NCBI Taxonomy" id="160281"/>
    <lineage>
        <taxon>Eukaryota</taxon>
        <taxon>Fungi</taxon>
        <taxon>Dikarya</taxon>
        <taxon>Ascomycota</taxon>
        <taxon>Pezizomycotina</taxon>
        <taxon>Sordariomycetes</taxon>
        <taxon>Hypocreomycetidae</taxon>
        <taxon>Hypocreales</taxon>
        <taxon>Bionectriaceae</taxon>
        <taxon>Clonostachys</taxon>
    </lineage>
</organism>
<feature type="transmembrane region" description="Helical" evidence="6">
    <location>
        <begin position="122"/>
        <end position="139"/>
    </location>
</feature>
<dbReference type="PROSITE" id="PS50850">
    <property type="entry name" value="MFS"/>
    <property type="match status" value="1"/>
</dbReference>
<feature type="domain" description="Major facilitator superfamily (MFS) profile" evidence="7">
    <location>
        <begin position="85"/>
        <end position="516"/>
    </location>
</feature>
<comment type="caution">
    <text evidence="8">The sequence shown here is derived from an EMBL/GenBank/DDBJ whole genome shotgun (WGS) entry which is preliminary data.</text>
</comment>
<dbReference type="OrthoDB" id="3936150at2759"/>
<dbReference type="SUPFAM" id="SSF103473">
    <property type="entry name" value="MFS general substrate transporter"/>
    <property type="match status" value="1"/>
</dbReference>
<dbReference type="Pfam" id="PF07690">
    <property type="entry name" value="MFS_1"/>
    <property type="match status" value="1"/>
</dbReference>
<feature type="region of interest" description="Disordered" evidence="5">
    <location>
        <begin position="16"/>
        <end position="53"/>
    </location>
</feature>
<feature type="transmembrane region" description="Helical" evidence="6">
    <location>
        <begin position="86"/>
        <end position="102"/>
    </location>
</feature>
<keyword evidence="4 6" id="KW-0472">Membrane</keyword>
<feature type="transmembrane region" description="Helical" evidence="6">
    <location>
        <begin position="309"/>
        <end position="337"/>
    </location>
</feature>
<dbReference type="Gene3D" id="1.20.1250.20">
    <property type="entry name" value="MFS general substrate transporter like domains"/>
    <property type="match status" value="1"/>
</dbReference>
<proteinExistence type="predicted"/>
<reference evidence="9" key="1">
    <citation type="submission" date="2019-06" db="EMBL/GenBank/DDBJ databases">
        <authorList>
            <person name="Broberg M."/>
        </authorList>
    </citation>
    <scope>NUCLEOTIDE SEQUENCE [LARGE SCALE GENOMIC DNA]</scope>
</reference>
<dbReference type="InterPro" id="IPR036259">
    <property type="entry name" value="MFS_trans_sf"/>
</dbReference>